<feature type="chain" id="PRO_5046852127" evidence="2">
    <location>
        <begin position="28"/>
        <end position="305"/>
    </location>
</feature>
<reference evidence="4" key="1">
    <citation type="journal article" date="2019" name="Int. J. Syst. Evol. Microbiol.">
        <title>The Global Catalogue of Microorganisms (GCM) 10K type strain sequencing project: providing services to taxonomists for standard genome sequencing and annotation.</title>
        <authorList>
            <consortium name="The Broad Institute Genomics Platform"/>
            <consortium name="The Broad Institute Genome Sequencing Center for Infectious Disease"/>
            <person name="Wu L."/>
            <person name="Ma J."/>
        </authorList>
    </citation>
    <scope>NUCLEOTIDE SEQUENCE [LARGE SCALE GENOMIC DNA]</scope>
    <source>
        <strain evidence="4">JCM 18054</strain>
    </source>
</reference>
<evidence type="ECO:0000256" key="1">
    <source>
        <dbReference type="SAM" id="MobiDB-lite"/>
    </source>
</evidence>
<dbReference type="EMBL" id="BAABIB010000099">
    <property type="protein sequence ID" value="GAA5172358.1"/>
    <property type="molecule type" value="Genomic_DNA"/>
</dbReference>
<feature type="compositionally biased region" description="Low complexity" evidence="1">
    <location>
        <begin position="278"/>
        <end position="291"/>
    </location>
</feature>
<proteinExistence type="predicted"/>
<accession>A0ABP9R795</accession>
<keyword evidence="2" id="KW-0732">Signal</keyword>
<comment type="caution">
    <text evidence="3">The sequence shown here is derived from an EMBL/GenBank/DDBJ whole genome shotgun (WGS) entry which is preliminary data.</text>
</comment>
<feature type="signal peptide" evidence="2">
    <location>
        <begin position="1"/>
        <end position="27"/>
    </location>
</feature>
<protein>
    <submittedName>
        <fullName evidence="3">Uncharacterized protein</fullName>
    </submittedName>
</protein>
<evidence type="ECO:0000313" key="4">
    <source>
        <dbReference type="Proteomes" id="UP001500192"/>
    </source>
</evidence>
<sequence length="305" mass="31249">MSLRKKVAGAGVLVAPLFLFMSGTASADPWHDWSGSSYGASGAYAGSWGAGVFDQSASADDDGASYAAEGSWAGVGGAGIFDVASSSGDNDEDGWIGHHWSDNHHGYTAGRHKITDDNKCGGGCDGDEEVHHVVVHESDDNGCGGGCHEADEHPVVVVHDADDDDYDCGCHDVDEHHTVHHVVDRPVVHHHEDNDCGCQDVDDDVVYDEVDEPVSVAAHHESATSAGPGGASSHGTAALAVDDHSAYAQWSHSAGPAGASSWHQLSGADEDGAVYHTGSAAAGPAGAASYSNTSGSFTAFGDDDD</sequence>
<dbReference type="RefSeq" id="WP_346055273.1">
    <property type="nucleotide sequence ID" value="NZ_BAABIB010000099.1"/>
</dbReference>
<gene>
    <name evidence="3" type="ORF">GCM10023214_53730</name>
</gene>
<name>A0ABP9R795_9PSEU</name>
<evidence type="ECO:0000256" key="2">
    <source>
        <dbReference type="SAM" id="SignalP"/>
    </source>
</evidence>
<dbReference type="Proteomes" id="UP001500192">
    <property type="component" value="Unassembled WGS sequence"/>
</dbReference>
<keyword evidence="4" id="KW-1185">Reference proteome</keyword>
<feature type="region of interest" description="Disordered" evidence="1">
    <location>
        <begin position="274"/>
        <end position="305"/>
    </location>
</feature>
<evidence type="ECO:0000313" key="3">
    <source>
        <dbReference type="EMBL" id="GAA5172358.1"/>
    </source>
</evidence>
<organism evidence="3 4">
    <name type="scientific">Amycolatopsis dongchuanensis</name>
    <dbReference type="NCBI Taxonomy" id="1070866"/>
    <lineage>
        <taxon>Bacteria</taxon>
        <taxon>Bacillati</taxon>
        <taxon>Actinomycetota</taxon>
        <taxon>Actinomycetes</taxon>
        <taxon>Pseudonocardiales</taxon>
        <taxon>Pseudonocardiaceae</taxon>
        <taxon>Amycolatopsis</taxon>
    </lineage>
</organism>